<dbReference type="Pfam" id="PF07027">
    <property type="entry name" value="DUF1318"/>
    <property type="match status" value="1"/>
</dbReference>
<evidence type="ECO:0000256" key="1">
    <source>
        <dbReference type="SAM" id="SignalP"/>
    </source>
</evidence>
<organism evidence="2 3">
    <name type="scientific">Oceanipulchritudo coccoides</name>
    <dbReference type="NCBI Taxonomy" id="2706888"/>
    <lineage>
        <taxon>Bacteria</taxon>
        <taxon>Pseudomonadati</taxon>
        <taxon>Verrucomicrobiota</taxon>
        <taxon>Opitutia</taxon>
        <taxon>Puniceicoccales</taxon>
        <taxon>Oceanipulchritudinaceae</taxon>
        <taxon>Oceanipulchritudo</taxon>
    </lineage>
</organism>
<protein>
    <submittedName>
        <fullName evidence="2">YdbL family protein</fullName>
    </submittedName>
</protein>
<dbReference type="InterPro" id="IPR008309">
    <property type="entry name" value="YdbL"/>
</dbReference>
<keyword evidence="1" id="KW-0732">Signal</keyword>
<proteinExistence type="predicted"/>
<dbReference type="AlphaFoldDB" id="A0A6B2LY88"/>
<gene>
    <name evidence="2" type="ORF">G0Q06_01085</name>
</gene>
<name>A0A6B2LY88_9BACT</name>
<dbReference type="EMBL" id="JAAGNX010000001">
    <property type="protein sequence ID" value="NDV61036.1"/>
    <property type="molecule type" value="Genomic_DNA"/>
</dbReference>
<feature type="signal peptide" evidence="1">
    <location>
        <begin position="1"/>
        <end position="24"/>
    </location>
</feature>
<keyword evidence="3" id="KW-1185">Reference proteome</keyword>
<dbReference type="RefSeq" id="WP_163961593.1">
    <property type="nucleotide sequence ID" value="NZ_JAAGNX010000001.1"/>
</dbReference>
<feature type="chain" id="PRO_5025636632" evidence="1">
    <location>
        <begin position="25"/>
        <end position="126"/>
    </location>
</feature>
<reference evidence="2 3" key="1">
    <citation type="submission" date="2020-02" db="EMBL/GenBank/DDBJ databases">
        <title>Albibacoteraceae fam. nov., the first described family within the subdivision 4 Verrucomicrobia.</title>
        <authorList>
            <person name="Xi F."/>
        </authorList>
    </citation>
    <scope>NUCLEOTIDE SEQUENCE [LARGE SCALE GENOMIC DNA]</scope>
    <source>
        <strain evidence="2 3">CK1056</strain>
    </source>
</reference>
<comment type="caution">
    <text evidence="2">The sequence shown here is derived from an EMBL/GenBank/DDBJ whole genome shotgun (WGS) entry which is preliminary data.</text>
</comment>
<evidence type="ECO:0000313" key="3">
    <source>
        <dbReference type="Proteomes" id="UP000478417"/>
    </source>
</evidence>
<sequence>MKSFSSRLFFLIILLSILAGPLSAGDFEEAKVRMKERLVQIDQMKSEGKVGENSNGYLSIRTTLGPRQTSLVEGENADRRVIYQSIAQSTGQSIEEVGRQRAIRIIKLARPGVWLLKPDGEWIRKP</sequence>
<accession>A0A6B2LY88</accession>
<dbReference type="Proteomes" id="UP000478417">
    <property type="component" value="Unassembled WGS sequence"/>
</dbReference>
<evidence type="ECO:0000313" key="2">
    <source>
        <dbReference type="EMBL" id="NDV61036.1"/>
    </source>
</evidence>